<dbReference type="InterPro" id="IPR037401">
    <property type="entry name" value="SnoaL-like"/>
</dbReference>
<dbReference type="Pfam" id="PF12680">
    <property type="entry name" value="SnoaL_2"/>
    <property type="match status" value="1"/>
</dbReference>
<reference evidence="1 2" key="1">
    <citation type="journal article" date="2016" name="ISME J.">
        <title>Integrated multi-omics analyses reveal the biochemical mechanisms and phylogenetic relevance of anaerobic androgen biodegradation in the environment.</title>
        <authorList>
            <person name="Yang F.C."/>
            <person name="Chen Y.L."/>
            <person name="Tang S.L."/>
            <person name="Yu C.P."/>
            <person name="Wang P.H."/>
            <person name="Ismail W."/>
            <person name="Wang C.H."/>
            <person name="Ding J.Y."/>
            <person name="Yang C.Y."/>
            <person name="Yang C.Y."/>
            <person name="Chiang Y.R."/>
        </authorList>
    </citation>
    <scope>NUCLEOTIDE SEQUENCE [LARGE SCALE GENOMIC DNA]</scope>
    <source>
        <strain evidence="1 2">DSM 13999</strain>
    </source>
</reference>
<dbReference type="GO" id="GO:0004769">
    <property type="term" value="F:steroid Delta-isomerase activity"/>
    <property type="evidence" value="ECO:0007669"/>
    <property type="project" value="UniProtKB-EC"/>
</dbReference>
<comment type="caution">
    <text evidence="1">The sequence shown here is derived from an EMBL/GenBank/DDBJ whole genome shotgun (WGS) entry which is preliminary data.</text>
</comment>
<dbReference type="InterPro" id="IPR032710">
    <property type="entry name" value="NTF2-like_dom_sf"/>
</dbReference>
<evidence type="ECO:0000313" key="1">
    <source>
        <dbReference type="EMBL" id="KYC28963.1"/>
    </source>
</evidence>
<dbReference type="EMBL" id="LFZK01000002">
    <property type="protein sequence ID" value="KYC28963.1"/>
    <property type="molecule type" value="Genomic_DNA"/>
</dbReference>
<keyword evidence="2" id="KW-1185">Reference proteome</keyword>
<gene>
    <name evidence="1" type="ORF">ACY05_03720</name>
</gene>
<evidence type="ECO:0000313" key="2">
    <source>
        <dbReference type="Proteomes" id="UP000243416"/>
    </source>
</evidence>
<dbReference type="Gene3D" id="3.10.450.50">
    <property type="match status" value="1"/>
</dbReference>
<name>A0A656Z760_9PROT</name>
<accession>A0A656Z760</accession>
<sequence>MPSSEEMKAAMRSYVERLNAADLEGVLALFTDDATVEDPVGAGVHSGAEAVRAFYAMAIASGARLSIVGPQRGSTSDAAAMALDVLVAPPGAPTMKVGVIETMRFNEAGKIVEMRAYWGPEDMAPAD</sequence>
<dbReference type="RefSeq" id="WP_067171003.1">
    <property type="nucleotide sequence ID" value="NZ_LFZK01000002.1"/>
</dbReference>
<dbReference type="Proteomes" id="UP000243416">
    <property type="component" value="Unassembled WGS sequence"/>
</dbReference>
<proteinExistence type="predicted"/>
<organism evidence="1 2">
    <name type="scientific">Sterolibacterium denitrificans</name>
    <dbReference type="NCBI Taxonomy" id="157592"/>
    <lineage>
        <taxon>Bacteria</taxon>
        <taxon>Pseudomonadati</taxon>
        <taxon>Pseudomonadota</taxon>
        <taxon>Betaproteobacteria</taxon>
        <taxon>Nitrosomonadales</taxon>
        <taxon>Sterolibacteriaceae</taxon>
        <taxon>Sterolibacterium</taxon>
    </lineage>
</organism>
<protein>
    <submittedName>
        <fullName evidence="1">Uncharacterized protein</fullName>
    </submittedName>
</protein>
<dbReference type="SUPFAM" id="SSF54427">
    <property type="entry name" value="NTF2-like"/>
    <property type="match status" value="1"/>
</dbReference>
<dbReference type="AlphaFoldDB" id="A0A656Z760"/>
<dbReference type="OrthoDB" id="459617at2"/>